<dbReference type="AlphaFoldDB" id="A0A4S8R7M7"/>
<dbReference type="PANTHER" id="PTHR24305:SF210">
    <property type="entry name" value="CYTOCHROME P450 MONOOXYGENASE ASQL-RELATED"/>
    <property type="match status" value="1"/>
</dbReference>
<keyword evidence="9" id="KW-1133">Transmembrane helix</keyword>
<feature type="transmembrane region" description="Helical" evidence="9">
    <location>
        <begin position="21"/>
        <end position="42"/>
    </location>
</feature>
<feature type="binding site" description="axial binding residue" evidence="7">
    <location>
        <position position="463"/>
    </location>
    <ligand>
        <name>heme</name>
        <dbReference type="ChEBI" id="CHEBI:30413"/>
    </ligand>
    <ligandPart>
        <name>Fe</name>
        <dbReference type="ChEBI" id="CHEBI:18248"/>
    </ligandPart>
</feature>
<comment type="similarity">
    <text evidence="2 8">Belongs to the cytochrome P450 family.</text>
</comment>
<dbReference type="EMBL" id="PQXL01000157">
    <property type="protein sequence ID" value="THV50269.1"/>
    <property type="molecule type" value="Genomic_DNA"/>
</dbReference>
<evidence type="ECO:0000256" key="3">
    <source>
        <dbReference type="ARBA" id="ARBA00022617"/>
    </source>
</evidence>
<comment type="caution">
    <text evidence="10">The sequence shown here is derived from an EMBL/GenBank/DDBJ whole genome shotgun (WGS) entry which is preliminary data.</text>
</comment>
<evidence type="ECO:0000256" key="6">
    <source>
        <dbReference type="ARBA" id="ARBA00023026"/>
    </source>
</evidence>
<keyword evidence="5 7" id="KW-0408">Iron</keyword>
<keyword evidence="6" id="KW-0843">Virulence</keyword>
<dbReference type="InterPro" id="IPR001128">
    <property type="entry name" value="Cyt_P450"/>
</dbReference>
<accession>A0A4S8R7M7</accession>
<evidence type="ECO:0000313" key="10">
    <source>
        <dbReference type="EMBL" id="THV50269.1"/>
    </source>
</evidence>
<evidence type="ECO:0000256" key="8">
    <source>
        <dbReference type="RuleBase" id="RU000461"/>
    </source>
</evidence>
<dbReference type="InterPro" id="IPR017972">
    <property type="entry name" value="Cyt_P450_CS"/>
</dbReference>
<organism evidence="10 11">
    <name type="scientific">Botrytis galanthina</name>
    <dbReference type="NCBI Taxonomy" id="278940"/>
    <lineage>
        <taxon>Eukaryota</taxon>
        <taxon>Fungi</taxon>
        <taxon>Dikarya</taxon>
        <taxon>Ascomycota</taxon>
        <taxon>Pezizomycotina</taxon>
        <taxon>Leotiomycetes</taxon>
        <taxon>Helotiales</taxon>
        <taxon>Sclerotiniaceae</taxon>
        <taxon>Botrytis</taxon>
    </lineage>
</organism>
<keyword evidence="9" id="KW-0812">Transmembrane</keyword>
<sequence length="519" mass="59357">MTFTLPAALPQRLIKLDALSLIIFVPAAIFFYSIALVIYRIWFHPLSKIPGPPLLATTDIINQWGSNVDGTFPREVSRLHRQFGPIIRVGPNRIAVDGSIGYPDVYSLKAKGQAGTFDKVHDYIFKGDDKTILGAPNELHRRLRRSLAHSFSDAAIREQECIIEKHVNMLVEQLTRKAELGEIVNIVKWMNFTFFDIIGELTFAKTFNSLETGEEHTFISNFFEVILGNSYNRFLTSYPYLSIPFSMIMGRKQVMKAMSKNNENTVLTQDLTKQRIEMGEEAKIGQRDFMSHMLKKNREGEQAMPNEDIMLNSVILVGAGSETTASAITFFFYVTGMNTAQKQILQDEIRSTFTDESEINMVNCGQISYLQACIEETLRMFPPAAETPPRVSPGAKIGGEFIPSGTIIHVYPWATFRNPENFTDPDSFRPERWLPPTHPRYDTHYAKDNLACFKPFSHGPRDCLGKNLAYNEMRLLISRLLFRFDYELLSGQEKWHDNQRAYLIWIKNALNVRLTVRKN</sequence>
<evidence type="ECO:0000256" key="9">
    <source>
        <dbReference type="SAM" id="Phobius"/>
    </source>
</evidence>
<dbReference type="PROSITE" id="PS00086">
    <property type="entry name" value="CYTOCHROME_P450"/>
    <property type="match status" value="1"/>
</dbReference>
<gene>
    <name evidence="10" type="ORF">BGAL_0157g00030</name>
</gene>
<dbReference type="GO" id="GO:0020037">
    <property type="term" value="F:heme binding"/>
    <property type="evidence" value="ECO:0007669"/>
    <property type="project" value="InterPro"/>
</dbReference>
<dbReference type="PRINTS" id="PR00385">
    <property type="entry name" value="P450"/>
</dbReference>
<dbReference type="GO" id="GO:0016705">
    <property type="term" value="F:oxidoreductase activity, acting on paired donors, with incorporation or reduction of molecular oxygen"/>
    <property type="evidence" value="ECO:0007669"/>
    <property type="project" value="InterPro"/>
</dbReference>
<evidence type="ECO:0000313" key="11">
    <source>
        <dbReference type="Proteomes" id="UP000308671"/>
    </source>
</evidence>
<evidence type="ECO:0008006" key="12">
    <source>
        <dbReference type="Google" id="ProtNLM"/>
    </source>
</evidence>
<dbReference type="CDD" id="cd11058">
    <property type="entry name" value="CYP60B-like"/>
    <property type="match status" value="1"/>
</dbReference>
<dbReference type="OrthoDB" id="1470350at2759"/>
<evidence type="ECO:0000256" key="7">
    <source>
        <dbReference type="PIRSR" id="PIRSR602401-1"/>
    </source>
</evidence>
<comment type="cofactor">
    <cofactor evidence="1 7">
        <name>heme</name>
        <dbReference type="ChEBI" id="CHEBI:30413"/>
    </cofactor>
</comment>
<dbReference type="PANTHER" id="PTHR24305">
    <property type="entry name" value="CYTOCHROME P450"/>
    <property type="match status" value="1"/>
</dbReference>
<name>A0A4S8R7M7_9HELO</name>
<keyword evidence="3 7" id="KW-0349">Heme</keyword>
<dbReference type="PRINTS" id="PR00463">
    <property type="entry name" value="EP450I"/>
</dbReference>
<reference evidence="10 11" key="1">
    <citation type="submission" date="2017-12" db="EMBL/GenBank/DDBJ databases">
        <title>Comparative genomics of Botrytis spp.</title>
        <authorList>
            <person name="Valero-Jimenez C.A."/>
            <person name="Tapia P."/>
            <person name="Veloso J."/>
            <person name="Silva-Moreno E."/>
            <person name="Staats M."/>
            <person name="Valdes J.H."/>
            <person name="Van Kan J.A.L."/>
        </authorList>
    </citation>
    <scope>NUCLEOTIDE SEQUENCE [LARGE SCALE GENOMIC DNA]</scope>
    <source>
        <strain evidence="10 11">MUCL435</strain>
    </source>
</reference>
<dbReference type="InterPro" id="IPR050121">
    <property type="entry name" value="Cytochrome_P450_monoxygenase"/>
</dbReference>
<proteinExistence type="inferred from homology"/>
<evidence type="ECO:0000256" key="2">
    <source>
        <dbReference type="ARBA" id="ARBA00010617"/>
    </source>
</evidence>
<dbReference type="InterPro" id="IPR002401">
    <property type="entry name" value="Cyt_P450_E_grp-I"/>
</dbReference>
<dbReference type="InterPro" id="IPR036396">
    <property type="entry name" value="Cyt_P450_sf"/>
</dbReference>
<dbReference type="SUPFAM" id="SSF48264">
    <property type="entry name" value="Cytochrome P450"/>
    <property type="match status" value="1"/>
</dbReference>
<evidence type="ECO:0000256" key="1">
    <source>
        <dbReference type="ARBA" id="ARBA00001971"/>
    </source>
</evidence>
<protein>
    <recommendedName>
        <fullName evidence="12">Cytochrome P450</fullName>
    </recommendedName>
</protein>
<evidence type="ECO:0000256" key="4">
    <source>
        <dbReference type="ARBA" id="ARBA00022723"/>
    </source>
</evidence>
<dbReference type="Pfam" id="PF00067">
    <property type="entry name" value="p450"/>
    <property type="match status" value="1"/>
</dbReference>
<dbReference type="Proteomes" id="UP000308671">
    <property type="component" value="Unassembled WGS sequence"/>
</dbReference>
<evidence type="ECO:0000256" key="5">
    <source>
        <dbReference type="ARBA" id="ARBA00023004"/>
    </source>
</evidence>
<dbReference type="GO" id="GO:0005506">
    <property type="term" value="F:iron ion binding"/>
    <property type="evidence" value="ECO:0007669"/>
    <property type="project" value="InterPro"/>
</dbReference>
<keyword evidence="9" id="KW-0472">Membrane</keyword>
<keyword evidence="4 7" id="KW-0479">Metal-binding</keyword>
<keyword evidence="11" id="KW-1185">Reference proteome</keyword>
<dbReference type="Gene3D" id="1.10.630.10">
    <property type="entry name" value="Cytochrome P450"/>
    <property type="match status" value="1"/>
</dbReference>
<keyword evidence="8" id="KW-0560">Oxidoreductase</keyword>
<keyword evidence="8" id="KW-0503">Monooxygenase</keyword>
<dbReference type="GO" id="GO:0004497">
    <property type="term" value="F:monooxygenase activity"/>
    <property type="evidence" value="ECO:0007669"/>
    <property type="project" value="UniProtKB-KW"/>
</dbReference>